<evidence type="ECO:0000313" key="2">
    <source>
        <dbReference type="EMBL" id="MDU0355299.1"/>
    </source>
</evidence>
<dbReference type="InterPro" id="IPR012373">
    <property type="entry name" value="Ferrdict_sens_TM"/>
</dbReference>
<dbReference type="SUPFAM" id="SSF49899">
    <property type="entry name" value="Concanavalin A-like lectins/glucanases"/>
    <property type="match status" value="1"/>
</dbReference>
<dbReference type="Pfam" id="PF04773">
    <property type="entry name" value="FecR"/>
    <property type="match status" value="1"/>
</dbReference>
<feature type="domain" description="FecR protein" evidence="1">
    <location>
        <begin position="152"/>
        <end position="232"/>
    </location>
</feature>
<proteinExistence type="predicted"/>
<comment type="caution">
    <text evidence="2">The sequence shown here is derived from an EMBL/GenBank/DDBJ whole genome shotgun (WGS) entry which is preliminary data.</text>
</comment>
<protein>
    <submittedName>
        <fullName evidence="2">LamG-like jellyroll fold domain-containing protein</fullName>
    </submittedName>
</protein>
<keyword evidence="3" id="KW-1185">Reference proteome</keyword>
<dbReference type="PANTHER" id="PTHR30273:SF2">
    <property type="entry name" value="PROTEIN FECR"/>
    <property type="match status" value="1"/>
</dbReference>
<evidence type="ECO:0000313" key="3">
    <source>
        <dbReference type="Proteomes" id="UP001247805"/>
    </source>
</evidence>
<sequence>MTKQEQQLIAAYLAGEKVERELWLACENNQNLHKHLAKLKIVDRLIASQHKQMSDEQFVTSITQLLKKPNQNTWWGNLTAGFAQCLHLVQFRPVLLSVGLCALLLMSYHSFYLPNVTLAKVDKVTGISLDSRYLQVNDQLKSGLISLQQGYAELSLINGVTLVLEAPIILDLKSADHVVLQSGNLVAKVPEQAIGFKVDTPSSQIIDLGTEFAVSVQNSGESQVHVLEGEIKVRATKQQSFEHVFINQARAFDLNEQVSIIQNNPKMFMRALPGKSLTDPEYMHWSFDELTENGYLCDGQGINNQCFNAHPKSMNANQTGPETSNGQFGDALYFNGEDAWLETDFPGIGEDKPRTVAFWVKVPKDFSVNNAYGILGWGLSYQSSAWQISPNPQQEDGPLGRIRVGTNDAQVIGTTDIRDSRWHHVSIVLFGGEQVNLSTHVLIYIDGKLEKSSNKSIAKVFTQLQHPKSKPLILGRNIGYEANQINKERKFFRGWIDEVFIFDSALNQNQIVSLIENNAL</sequence>
<dbReference type="InterPro" id="IPR006860">
    <property type="entry name" value="FecR"/>
</dbReference>
<dbReference type="EMBL" id="JAWDIO010000002">
    <property type="protein sequence ID" value="MDU0355299.1"/>
    <property type="molecule type" value="Genomic_DNA"/>
</dbReference>
<name>A0ABU3SZ60_9ALTE</name>
<dbReference type="RefSeq" id="WP_316026846.1">
    <property type="nucleotide sequence ID" value="NZ_JAWDIO010000002.1"/>
</dbReference>
<dbReference type="InterPro" id="IPR013320">
    <property type="entry name" value="ConA-like_dom_sf"/>
</dbReference>
<reference evidence="2 3" key="1">
    <citation type="submission" date="2023-10" db="EMBL/GenBank/DDBJ databases">
        <title>Glaciecola aquimarina strain GGW-M5 nov., isolated from a coastal seawater.</title>
        <authorList>
            <person name="Bayburt H."/>
            <person name="Kim J.M."/>
            <person name="Choi B.J."/>
            <person name="Jeon C.O."/>
        </authorList>
    </citation>
    <scope>NUCLEOTIDE SEQUENCE [LARGE SCALE GENOMIC DNA]</scope>
    <source>
        <strain evidence="2 3">KCTC 32108</strain>
    </source>
</reference>
<evidence type="ECO:0000259" key="1">
    <source>
        <dbReference type="Pfam" id="PF04773"/>
    </source>
</evidence>
<dbReference type="Pfam" id="PF13385">
    <property type="entry name" value="Laminin_G_3"/>
    <property type="match status" value="1"/>
</dbReference>
<dbReference type="Gene3D" id="2.60.120.1440">
    <property type="match status" value="1"/>
</dbReference>
<dbReference type="PANTHER" id="PTHR30273">
    <property type="entry name" value="PERIPLASMIC SIGNAL SENSOR AND SIGMA FACTOR ACTIVATOR FECR-RELATED"/>
    <property type="match status" value="1"/>
</dbReference>
<dbReference type="Gene3D" id="2.60.120.200">
    <property type="match status" value="1"/>
</dbReference>
<accession>A0ABU3SZ60</accession>
<gene>
    <name evidence="2" type="ORF">RS130_16540</name>
</gene>
<dbReference type="Proteomes" id="UP001247805">
    <property type="component" value="Unassembled WGS sequence"/>
</dbReference>
<organism evidence="2 3">
    <name type="scientific">Paraglaciecola aquimarina</name>
    <dbReference type="NCBI Taxonomy" id="1235557"/>
    <lineage>
        <taxon>Bacteria</taxon>
        <taxon>Pseudomonadati</taxon>
        <taxon>Pseudomonadota</taxon>
        <taxon>Gammaproteobacteria</taxon>
        <taxon>Alteromonadales</taxon>
        <taxon>Alteromonadaceae</taxon>
        <taxon>Paraglaciecola</taxon>
    </lineage>
</organism>